<dbReference type="InterPro" id="IPR036390">
    <property type="entry name" value="WH_DNA-bd_sf"/>
</dbReference>
<organism evidence="5 6">
    <name type="scientific">Williamsia maris</name>
    <dbReference type="NCBI Taxonomy" id="72806"/>
    <lineage>
        <taxon>Bacteria</taxon>
        <taxon>Bacillati</taxon>
        <taxon>Actinomycetota</taxon>
        <taxon>Actinomycetes</taxon>
        <taxon>Mycobacteriales</taxon>
        <taxon>Nocardiaceae</taxon>
        <taxon>Williamsia</taxon>
    </lineage>
</organism>
<dbReference type="PROSITE" id="PS51118">
    <property type="entry name" value="HTH_HXLR"/>
    <property type="match status" value="1"/>
</dbReference>
<reference evidence="5 6" key="1">
    <citation type="submission" date="2022-06" db="EMBL/GenBank/DDBJ databases">
        <title>Genomic Encyclopedia of Archaeal and Bacterial Type Strains, Phase II (KMG-II): from individual species to whole genera.</title>
        <authorList>
            <person name="Goeker M."/>
        </authorList>
    </citation>
    <scope>NUCLEOTIDE SEQUENCE [LARGE SCALE GENOMIC DNA]</scope>
    <source>
        <strain evidence="5 6">DSM 44693</strain>
    </source>
</reference>
<feature type="domain" description="HTH hxlR-type" evidence="4">
    <location>
        <begin position="40"/>
        <end position="138"/>
    </location>
</feature>
<dbReference type="InterPro" id="IPR002577">
    <property type="entry name" value="HTH_HxlR"/>
</dbReference>
<evidence type="ECO:0000313" key="6">
    <source>
        <dbReference type="Proteomes" id="UP001206895"/>
    </source>
</evidence>
<keyword evidence="3" id="KW-0804">Transcription</keyword>
<evidence type="ECO:0000313" key="5">
    <source>
        <dbReference type="EMBL" id="MCP2175194.1"/>
    </source>
</evidence>
<dbReference type="PANTHER" id="PTHR33204">
    <property type="entry name" value="TRANSCRIPTIONAL REGULATOR, MARR FAMILY"/>
    <property type="match status" value="1"/>
</dbReference>
<dbReference type="EMBL" id="JAMTCJ010000001">
    <property type="protein sequence ID" value="MCP2175194.1"/>
    <property type="molecule type" value="Genomic_DNA"/>
</dbReference>
<keyword evidence="6" id="KW-1185">Reference proteome</keyword>
<evidence type="ECO:0000256" key="2">
    <source>
        <dbReference type="ARBA" id="ARBA00023125"/>
    </source>
</evidence>
<dbReference type="SUPFAM" id="SSF46785">
    <property type="entry name" value="Winged helix' DNA-binding domain"/>
    <property type="match status" value="1"/>
</dbReference>
<accession>A0ABT1HAI4</accession>
<dbReference type="Proteomes" id="UP001206895">
    <property type="component" value="Unassembled WGS sequence"/>
</dbReference>
<evidence type="ECO:0000256" key="1">
    <source>
        <dbReference type="ARBA" id="ARBA00023015"/>
    </source>
</evidence>
<keyword evidence="2" id="KW-0238">DNA-binding</keyword>
<comment type="caution">
    <text evidence="5">The sequence shown here is derived from an EMBL/GenBank/DDBJ whole genome shotgun (WGS) entry which is preliminary data.</text>
</comment>
<dbReference type="Gene3D" id="1.10.10.10">
    <property type="entry name" value="Winged helix-like DNA-binding domain superfamily/Winged helix DNA-binding domain"/>
    <property type="match status" value="1"/>
</dbReference>
<dbReference type="Pfam" id="PF01638">
    <property type="entry name" value="HxlR"/>
    <property type="match status" value="1"/>
</dbReference>
<gene>
    <name evidence="5" type="ORF">LX13_001001</name>
</gene>
<evidence type="ECO:0000259" key="4">
    <source>
        <dbReference type="PROSITE" id="PS51118"/>
    </source>
</evidence>
<evidence type="ECO:0000256" key="3">
    <source>
        <dbReference type="ARBA" id="ARBA00023163"/>
    </source>
</evidence>
<protein>
    <submittedName>
        <fullName evidence="5">Transcriptional regulator, HxlR family</fullName>
    </submittedName>
</protein>
<proteinExistence type="predicted"/>
<keyword evidence="1" id="KW-0805">Transcription regulation</keyword>
<sequence length="151" mass="17035">MQCNCWSQRLPLVGYDRTMSPDESAAQDAFLEADVFARNCGSRDVLQNLTSRWGLLALMALTEGDYRFNALRRRVDGVSERMLSQTLQTLERDGFVTRTVLQSIPPRVEYSLTDLGRAVAASVEGLIHQVEAAVPEVMSARQRYDDRPPRD</sequence>
<name>A0ABT1HAI4_9NOCA</name>
<dbReference type="PANTHER" id="PTHR33204:SF37">
    <property type="entry name" value="HTH-TYPE TRANSCRIPTIONAL REGULATOR YODB"/>
    <property type="match status" value="1"/>
</dbReference>
<dbReference type="InterPro" id="IPR036388">
    <property type="entry name" value="WH-like_DNA-bd_sf"/>
</dbReference>